<evidence type="ECO:0000256" key="1">
    <source>
        <dbReference type="SAM" id="MobiDB-lite"/>
    </source>
</evidence>
<feature type="compositionally biased region" description="Acidic residues" evidence="1">
    <location>
        <begin position="335"/>
        <end position="358"/>
    </location>
</feature>
<protein>
    <recommendedName>
        <fullName evidence="2">SprT-like domain-containing protein</fullName>
    </recommendedName>
</protein>
<name>A0ABZ1D453_9TREE</name>
<accession>A0ABZ1D453</accession>
<feature type="domain" description="SprT-like" evidence="2">
    <location>
        <begin position="485"/>
        <end position="649"/>
    </location>
</feature>
<dbReference type="PANTHER" id="PTHR23099:SF0">
    <property type="entry name" value="GERM CELL NUCLEAR ACIDIC PROTEIN"/>
    <property type="match status" value="1"/>
</dbReference>
<feature type="region of interest" description="Disordered" evidence="1">
    <location>
        <begin position="437"/>
        <end position="479"/>
    </location>
</feature>
<evidence type="ECO:0000313" key="4">
    <source>
        <dbReference type="Proteomes" id="UP001329825"/>
    </source>
</evidence>
<gene>
    <name evidence="3" type="ORF">IL334_005649</name>
</gene>
<reference evidence="3 4" key="1">
    <citation type="submission" date="2024-01" db="EMBL/GenBank/DDBJ databases">
        <title>Comparative genomics of Cryptococcus and Kwoniella reveals pathogenesis evolution and contrasting modes of karyotype evolution via chromosome fusion or intercentromeric recombination.</title>
        <authorList>
            <person name="Coelho M.A."/>
            <person name="David-Palma M."/>
            <person name="Shea T."/>
            <person name="Bowers K."/>
            <person name="McGinley-Smith S."/>
            <person name="Mohammad A.W."/>
            <person name="Gnirke A."/>
            <person name="Yurkov A.M."/>
            <person name="Nowrousian M."/>
            <person name="Sun S."/>
            <person name="Cuomo C.A."/>
            <person name="Heitman J."/>
        </authorList>
    </citation>
    <scope>NUCLEOTIDE SEQUENCE [LARGE SCALE GENOMIC DNA]</scope>
    <source>
        <strain evidence="3">CBS 11374</strain>
    </source>
</reference>
<evidence type="ECO:0000259" key="2">
    <source>
        <dbReference type="SMART" id="SM00731"/>
    </source>
</evidence>
<dbReference type="InterPro" id="IPR036910">
    <property type="entry name" value="HMG_box_dom_sf"/>
</dbReference>
<dbReference type="PANTHER" id="PTHR23099">
    <property type="entry name" value="TRANSCRIPTIONAL REGULATOR"/>
    <property type="match status" value="1"/>
</dbReference>
<sequence>MARAIYQERRRVISDSSDSEIEVIEKTSSGRLESISPPPGPSVPRLTFAQTPLRSRNDTNFVPTPLTVKKLDFSNVRIKTPGKKLGGLRFVQSKSPIKETAILQDQVDVRVIEGGQEVDDDDLEEQDGIEELDLGRLTLNDEENPIEGIICIQDEGDEEDDVDGMLHTRSTPSSNTGKQRSSSPHFAITSVASSPTPLTSETQAASPILVLSDADAQVASGSDSDSDADSVVWNPTPRRTPGRRRLIVSDSEDECDGVHIRDSPTQTNTTRDCNLHFKSPIQPKPESRSKTSTSRTTKGKPAALRFIEDEAFNHVTDEEDYEDEDTMGSLRDFIVDDDVDDEDEADTSEGDGSEEDSGSEQGERSGQEEDSGSGSDSDGIEVLSSPGITKNPSKRIENHHDDDHDDDENGGVLYYSPAKKIHRNQLPDLDKLIIASSESESESDDQSDISITRKKKKPVKPKASKGKGNSEKSSFSTKAWTEERTRIASSIFKDLDERVFEGKLGFKGVGASVIWNKRLLTTAGVARSKRTTKNGESVKDHWIELSEKVLTGEKQIINTVAHEMCHLATWVISNEYRNPHGRMFKSWGRKVMKARKDIEVTTTHAYIIEYKYEWKCSTNFCGKIYKRHSKSIDTDKHACGSCKGKLIPLFESRQKVSSAFQLYLKANMKYAKTAMPGSSHGEVMRALSKRWNEGDQNVDHEIFWKSASAAVAT</sequence>
<feature type="compositionally biased region" description="Polar residues" evidence="1">
    <location>
        <begin position="168"/>
        <end position="201"/>
    </location>
</feature>
<dbReference type="Proteomes" id="UP001329825">
    <property type="component" value="Chromosome 7"/>
</dbReference>
<feature type="compositionally biased region" description="Basic residues" evidence="1">
    <location>
        <begin position="452"/>
        <end position="465"/>
    </location>
</feature>
<evidence type="ECO:0000313" key="3">
    <source>
        <dbReference type="EMBL" id="WRT68670.1"/>
    </source>
</evidence>
<dbReference type="EMBL" id="CP141887">
    <property type="protein sequence ID" value="WRT68670.1"/>
    <property type="molecule type" value="Genomic_DNA"/>
</dbReference>
<keyword evidence="4" id="KW-1185">Reference proteome</keyword>
<dbReference type="GeneID" id="87957779"/>
<organism evidence="3 4">
    <name type="scientific">Kwoniella shivajii</name>
    <dbReference type="NCBI Taxonomy" id="564305"/>
    <lineage>
        <taxon>Eukaryota</taxon>
        <taxon>Fungi</taxon>
        <taxon>Dikarya</taxon>
        <taxon>Basidiomycota</taxon>
        <taxon>Agaricomycotina</taxon>
        <taxon>Tremellomycetes</taxon>
        <taxon>Tremellales</taxon>
        <taxon>Cryptococcaceae</taxon>
        <taxon>Kwoniella</taxon>
    </lineage>
</organism>
<dbReference type="CDD" id="cd00084">
    <property type="entry name" value="HMG-box_SF"/>
    <property type="match status" value="1"/>
</dbReference>
<feature type="region of interest" description="Disordered" evidence="1">
    <location>
        <begin position="26"/>
        <end position="61"/>
    </location>
</feature>
<feature type="region of interest" description="Disordered" evidence="1">
    <location>
        <begin position="153"/>
        <end position="201"/>
    </location>
</feature>
<feature type="compositionally biased region" description="Basic and acidic residues" evidence="1">
    <location>
        <begin position="306"/>
        <end position="316"/>
    </location>
</feature>
<dbReference type="RefSeq" id="XP_062793409.1">
    <property type="nucleotide sequence ID" value="XM_062937358.1"/>
</dbReference>
<proteinExistence type="predicted"/>
<dbReference type="SMART" id="SM00731">
    <property type="entry name" value="SprT"/>
    <property type="match status" value="1"/>
</dbReference>
<feature type="region of interest" description="Disordered" evidence="1">
    <location>
        <begin position="215"/>
        <end position="413"/>
    </location>
</feature>
<feature type="compositionally biased region" description="Low complexity" evidence="1">
    <location>
        <begin position="215"/>
        <end position="239"/>
    </location>
</feature>
<feature type="compositionally biased region" description="Acidic residues" evidence="1">
    <location>
        <begin position="154"/>
        <end position="163"/>
    </location>
</feature>
<dbReference type="SUPFAM" id="SSF47095">
    <property type="entry name" value="HMG-box"/>
    <property type="match status" value="1"/>
</dbReference>
<feature type="compositionally biased region" description="Polar residues" evidence="1">
    <location>
        <begin position="263"/>
        <end position="272"/>
    </location>
</feature>
<feature type="compositionally biased region" description="Polar residues" evidence="1">
    <location>
        <begin position="48"/>
        <end position="61"/>
    </location>
</feature>
<dbReference type="Pfam" id="PF10263">
    <property type="entry name" value="SprT-like"/>
    <property type="match status" value="1"/>
</dbReference>
<dbReference type="InterPro" id="IPR006640">
    <property type="entry name" value="SprT-like_domain"/>
</dbReference>
<feature type="compositionally biased region" description="Acidic residues" evidence="1">
    <location>
        <begin position="317"/>
        <end position="326"/>
    </location>
</feature>